<evidence type="ECO:0000313" key="2">
    <source>
        <dbReference type="Proteomes" id="UP001066276"/>
    </source>
</evidence>
<dbReference type="Proteomes" id="UP001066276">
    <property type="component" value="Chromosome 4_2"/>
</dbReference>
<protein>
    <submittedName>
        <fullName evidence="1">Uncharacterized protein</fullName>
    </submittedName>
</protein>
<gene>
    <name evidence="1" type="ORF">NDU88_006095</name>
</gene>
<organism evidence="1 2">
    <name type="scientific">Pleurodeles waltl</name>
    <name type="common">Iberian ribbed newt</name>
    <dbReference type="NCBI Taxonomy" id="8319"/>
    <lineage>
        <taxon>Eukaryota</taxon>
        <taxon>Metazoa</taxon>
        <taxon>Chordata</taxon>
        <taxon>Craniata</taxon>
        <taxon>Vertebrata</taxon>
        <taxon>Euteleostomi</taxon>
        <taxon>Amphibia</taxon>
        <taxon>Batrachia</taxon>
        <taxon>Caudata</taxon>
        <taxon>Salamandroidea</taxon>
        <taxon>Salamandridae</taxon>
        <taxon>Pleurodelinae</taxon>
        <taxon>Pleurodeles</taxon>
    </lineage>
</organism>
<dbReference type="AlphaFoldDB" id="A0AAV7SNP1"/>
<evidence type="ECO:0000313" key="1">
    <source>
        <dbReference type="EMBL" id="KAJ1165678.1"/>
    </source>
</evidence>
<reference evidence="1" key="1">
    <citation type="journal article" date="2022" name="bioRxiv">
        <title>Sequencing and chromosome-scale assembly of the giantPleurodeles waltlgenome.</title>
        <authorList>
            <person name="Brown T."/>
            <person name="Elewa A."/>
            <person name="Iarovenko S."/>
            <person name="Subramanian E."/>
            <person name="Araus A.J."/>
            <person name="Petzold A."/>
            <person name="Susuki M."/>
            <person name="Suzuki K.-i.T."/>
            <person name="Hayashi T."/>
            <person name="Toyoda A."/>
            <person name="Oliveira C."/>
            <person name="Osipova E."/>
            <person name="Leigh N.D."/>
            <person name="Simon A."/>
            <person name="Yun M.H."/>
        </authorList>
    </citation>
    <scope>NUCLEOTIDE SEQUENCE</scope>
    <source>
        <strain evidence="1">20211129_DDA</strain>
        <tissue evidence="1">Liver</tissue>
    </source>
</reference>
<dbReference type="EMBL" id="JANPWB010000008">
    <property type="protein sequence ID" value="KAJ1165678.1"/>
    <property type="molecule type" value="Genomic_DNA"/>
</dbReference>
<keyword evidence="2" id="KW-1185">Reference proteome</keyword>
<proteinExistence type="predicted"/>
<comment type="caution">
    <text evidence="1">The sequence shown here is derived from an EMBL/GenBank/DDBJ whole genome shotgun (WGS) entry which is preliminary data.</text>
</comment>
<name>A0AAV7SNP1_PLEWA</name>
<sequence>MLDAVARIKDWHHWRSGRGQDGGALGRSFLRSAASARKSDLWPVWGKPGGFPRIAWLPPGVPGVAASAGPGCAAPAGGAGLGPVVGVRPRCGTRHGLGRGTGLPTWRPLQPGRWRLRAEGPTWGPLIIEEYHGARHLVVEAPEG</sequence>
<accession>A0AAV7SNP1</accession>